<gene>
    <name evidence="1" type="ORF">AFR_12145</name>
</gene>
<organism evidence="1 2">
    <name type="scientific">Actinoplanes friuliensis DSM 7358</name>
    <dbReference type="NCBI Taxonomy" id="1246995"/>
    <lineage>
        <taxon>Bacteria</taxon>
        <taxon>Bacillati</taxon>
        <taxon>Actinomycetota</taxon>
        <taxon>Actinomycetes</taxon>
        <taxon>Micromonosporales</taxon>
        <taxon>Micromonosporaceae</taxon>
        <taxon>Actinoplanes</taxon>
    </lineage>
</organism>
<dbReference type="AlphaFoldDB" id="U5VYC8"/>
<name>U5VYC8_9ACTN</name>
<sequence length="251" mass="27327">MAVRSRPLYSTSALQVAQYVFTRSAAEPTNLYLDGADLGADLPAGRLLLMPLRDLLLRPAVSLHTRDVVWRELIRRAREDHSSWLVAAIGMAMPGLRRAVRQLGTSWRSDRDDLESAVAEGFVSALRKVDLHDSSLCARLIDAGRKAGVRQAFQSAGVEAGSWAPFASRSPRPPWGHPDLVLADAVTAGVLSRSEAQLIGATRLEGLQVKDVAAWLGELPNTVAGRRRRAELRLRRAIQSGDLGLGEILQS</sequence>
<dbReference type="Proteomes" id="UP000017746">
    <property type="component" value="Chromosome"/>
</dbReference>
<protein>
    <submittedName>
        <fullName evidence="1">Uncharacterized protein</fullName>
    </submittedName>
</protein>
<dbReference type="eggNOG" id="COG1595">
    <property type="taxonomic scope" value="Bacteria"/>
</dbReference>
<dbReference type="PATRIC" id="fig|1246995.3.peg.2470"/>
<evidence type="ECO:0000313" key="1">
    <source>
        <dbReference type="EMBL" id="AGZ40715.1"/>
    </source>
</evidence>
<evidence type="ECO:0000313" key="2">
    <source>
        <dbReference type="Proteomes" id="UP000017746"/>
    </source>
</evidence>
<proteinExistence type="predicted"/>
<dbReference type="OrthoDB" id="4164470at2"/>
<dbReference type="STRING" id="1246995.AFR_12145"/>
<dbReference type="RefSeq" id="WP_023360774.1">
    <property type="nucleotide sequence ID" value="NC_022657.1"/>
</dbReference>
<dbReference type="HOGENOM" id="CLU_067324_1_0_11"/>
<dbReference type="EMBL" id="CP006272">
    <property type="protein sequence ID" value="AGZ40715.1"/>
    <property type="molecule type" value="Genomic_DNA"/>
</dbReference>
<accession>U5VYC8</accession>
<dbReference type="KEGG" id="afs:AFR_12145"/>
<reference evidence="1 2" key="1">
    <citation type="journal article" date="2014" name="J. Biotechnol.">
        <title>Complete genome sequence of the actinobacterium Actinoplanes friuliensis HAG 010964, producer of the lipopeptide antibiotic friulimycin.</title>
        <authorList>
            <person name="Ruckert C."/>
            <person name="Szczepanowski R."/>
            <person name="Albersmeier A."/>
            <person name="Goesmann A."/>
            <person name="Fischer N."/>
            <person name="Steinkamper A."/>
            <person name="Puhler A."/>
            <person name="Biener R."/>
            <person name="Schwartz D."/>
            <person name="Kalinowski J."/>
        </authorList>
    </citation>
    <scope>NUCLEOTIDE SEQUENCE [LARGE SCALE GENOMIC DNA]</scope>
    <source>
        <strain evidence="1 2">DSM 7358</strain>
    </source>
</reference>
<keyword evidence="2" id="KW-1185">Reference proteome</keyword>